<dbReference type="GO" id="GO:0016538">
    <property type="term" value="F:cyclin-dependent protein serine/threonine kinase regulator activity"/>
    <property type="evidence" value="ECO:0007669"/>
    <property type="project" value="TreeGrafter"/>
</dbReference>
<proteinExistence type="predicted"/>
<reference evidence="2" key="1">
    <citation type="journal article" date="2014" name="Genome Announc.">
        <title>Genome sequence of the yeast Cyberlindnera fabianii (Hansenula fabianii).</title>
        <authorList>
            <person name="Freel K.C."/>
            <person name="Sarilar V."/>
            <person name="Neuveglise C."/>
            <person name="Devillers H."/>
            <person name="Friedrich A."/>
            <person name="Schacherer J."/>
        </authorList>
    </citation>
    <scope>NUCLEOTIDE SEQUENCE</scope>
    <source>
        <strain evidence="2">YJS4271</strain>
    </source>
</reference>
<dbReference type="InterPro" id="IPR036915">
    <property type="entry name" value="Cyclin-like_sf"/>
</dbReference>
<dbReference type="PANTHER" id="PTHR15615">
    <property type="match status" value="1"/>
</dbReference>
<protein>
    <submittedName>
        <fullName evidence="2">CYFA0S01e03268g1_1</fullName>
    </submittedName>
</protein>
<dbReference type="PANTHER" id="PTHR15615:SF36">
    <property type="entry name" value="PHO85 CYCLIN-5"/>
    <property type="match status" value="1"/>
</dbReference>
<dbReference type="SUPFAM" id="SSF47954">
    <property type="entry name" value="Cyclin-like"/>
    <property type="match status" value="1"/>
</dbReference>
<dbReference type="EMBL" id="LK052886">
    <property type="protein sequence ID" value="CDR36645.1"/>
    <property type="molecule type" value="Genomic_DNA"/>
</dbReference>
<sequence>MSLTLSPPANSDSKESVTHRSSSSSSSITTQYSSKKTTSTTSHLVTPPRSASSTSPSSPIDHHDKSLLINNHIITASKFISSTWHNSDVNSPLCTTSTSTTPQSFARYLTEILRRSRCSISALNASLFYISKLTPKIQARNDDNNLALACPKKVFLICLELSFKFQYDSTYNLKAWSKISGLSVAELKSLEMKVLQMLDYDLALNKKEYMDWLEQVDSLINSKESMAIAMATTTSESSIGLTNDVTNGVKRSRDETNDHIVKKIRISCA</sequence>
<dbReference type="GO" id="GO:0005634">
    <property type="term" value="C:nucleus"/>
    <property type="evidence" value="ECO:0007669"/>
    <property type="project" value="TreeGrafter"/>
</dbReference>
<dbReference type="GO" id="GO:0000307">
    <property type="term" value="C:cyclin-dependent protein kinase holoenzyme complex"/>
    <property type="evidence" value="ECO:0007669"/>
    <property type="project" value="UniProtKB-ARBA"/>
</dbReference>
<evidence type="ECO:0000313" key="2">
    <source>
        <dbReference type="EMBL" id="CDR36645.1"/>
    </source>
</evidence>
<accession>A0A061APJ1</accession>
<dbReference type="VEuPathDB" id="FungiDB:BON22_0700"/>
<name>A0A061APJ1_CYBFA</name>
<dbReference type="AlphaFoldDB" id="A0A061APJ1"/>
<evidence type="ECO:0000256" key="1">
    <source>
        <dbReference type="SAM" id="MobiDB-lite"/>
    </source>
</evidence>
<organism evidence="2">
    <name type="scientific">Cyberlindnera fabianii</name>
    <name type="common">Yeast</name>
    <name type="synonym">Hansenula fabianii</name>
    <dbReference type="NCBI Taxonomy" id="36022"/>
    <lineage>
        <taxon>Eukaryota</taxon>
        <taxon>Fungi</taxon>
        <taxon>Dikarya</taxon>
        <taxon>Ascomycota</taxon>
        <taxon>Saccharomycotina</taxon>
        <taxon>Saccharomycetes</taxon>
        <taxon>Phaffomycetales</taxon>
        <taxon>Phaffomycetaceae</taxon>
        <taxon>Cyberlindnera</taxon>
    </lineage>
</organism>
<feature type="compositionally biased region" description="Polar residues" evidence="1">
    <location>
        <begin position="1"/>
        <end position="11"/>
    </location>
</feature>
<feature type="compositionally biased region" description="Low complexity" evidence="1">
    <location>
        <begin position="19"/>
        <end position="59"/>
    </location>
</feature>
<dbReference type="InterPro" id="IPR013922">
    <property type="entry name" value="Cyclin_PHO80-like"/>
</dbReference>
<dbReference type="CDD" id="cd20557">
    <property type="entry name" value="CYCLIN_ScPCL1-like"/>
    <property type="match status" value="1"/>
</dbReference>
<dbReference type="GO" id="GO:0019901">
    <property type="term" value="F:protein kinase binding"/>
    <property type="evidence" value="ECO:0007669"/>
    <property type="project" value="InterPro"/>
</dbReference>
<feature type="region of interest" description="Disordered" evidence="1">
    <location>
        <begin position="1"/>
        <end position="61"/>
    </location>
</feature>
<dbReference type="Gene3D" id="1.10.472.10">
    <property type="entry name" value="Cyclin-like"/>
    <property type="match status" value="1"/>
</dbReference>
<gene>
    <name evidence="2" type="ORF">CYFA0S_01e03268g</name>
</gene>
<dbReference type="Pfam" id="PF08613">
    <property type="entry name" value="Cyclin"/>
    <property type="match status" value="1"/>
</dbReference>
<dbReference type="OrthoDB" id="286814at2759"/>
<dbReference type="PhylomeDB" id="A0A061APJ1"/>